<gene>
    <name evidence="2" type="ORF">HK100_001637</name>
</gene>
<evidence type="ECO:0000256" key="1">
    <source>
        <dbReference type="SAM" id="SignalP"/>
    </source>
</evidence>
<evidence type="ECO:0008006" key="4">
    <source>
        <dbReference type="Google" id="ProtNLM"/>
    </source>
</evidence>
<organism evidence="2 3">
    <name type="scientific">Physocladia obscura</name>
    <dbReference type="NCBI Taxonomy" id="109957"/>
    <lineage>
        <taxon>Eukaryota</taxon>
        <taxon>Fungi</taxon>
        <taxon>Fungi incertae sedis</taxon>
        <taxon>Chytridiomycota</taxon>
        <taxon>Chytridiomycota incertae sedis</taxon>
        <taxon>Chytridiomycetes</taxon>
        <taxon>Chytridiales</taxon>
        <taxon>Chytriomycetaceae</taxon>
        <taxon>Physocladia</taxon>
    </lineage>
</organism>
<feature type="signal peptide" evidence="1">
    <location>
        <begin position="1"/>
        <end position="19"/>
    </location>
</feature>
<protein>
    <recommendedName>
        <fullName evidence="4">Extracellular membrane protein CFEM domain-containing protein</fullName>
    </recommendedName>
</protein>
<keyword evidence="1" id="KW-0732">Signal</keyword>
<evidence type="ECO:0000313" key="3">
    <source>
        <dbReference type="Proteomes" id="UP001211907"/>
    </source>
</evidence>
<sequence>MKHKFASLIAVASFSIVSSSLYRRNTIQNVIDDLNGLPICFQTCIKTGLKSASTIFDAAAVQIVCVALRDGDVARVISDADICATAACSIVDIETGNEIAITLNSDCSDFLTAESVPSSIAAAASAENNIFTVAAIVTNDVGAAATQDGSSGSGGLNTAAVVTDDAELTESVSVTVSVASSAETEVSVAGAVTTVATVAPVAASKTATVPSIATVSLTTATLFVTSTFVTTASLHSASVHHFLASGKLLFFLSVAL</sequence>
<accession>A0AAD5T953</accession>
<evidence type="ECO:0000313" key="2">
    <source>
        <dbReference type="EMBL" id="KAJ3136544.1"/>
    </source>
</evidence>
<dbReference type="AlphaFoldDB" id="A0AAD5T953"/>
<reference evidence="2" key="1">
    <citation type="submission" date="2020-05" db="EMBL/GenBank/DDBJ databases">
        <title>Phylogenomic resolution of chytrid fungi.</title>
        <authorList>
            <person name="Stajich J.E."/>
            <person name="Amses K."/>
            <person name="Simmons R."/>
            <person name="Seto K."/>
            <person name="Myers J."/>
            <person name="Bonds A."/>
            <person name="Quandt C.A."/>
            <person name="Barry K."/>
            <person name="Liu P."/>
            <person name="Grigoriev I."/>
            <person name="Longcore J.E."/>
            <person name="James T.Y."/>
        </authorList>
    </citation>
    <scope>NUCLEOTIDE SEQUENCE</scope>
    <source>
        <strain evidence="2">JEL0513</strain>
    </source>
</reference>
<keyword evidence="3" id="KW-1185">Reference proteome</keyword>
<proteinExistence type="predicted"/>
<comment type="caution">
    <text evidence="2">The sequence shown here is derived from an EMBL/GenBank/DDBJ whole genome shotgun (WGS) entry which is preliminary data.</text>
</comment>
<name>A0AAD5T953_9FUNG</name>
<dbReference type="EMBL" id="JADGJH010000136">
    <property type="protein sequence ID" value="KAJ3136544.1"/>
    <property type="molecule type" value="Genomic_DNA"/>
</dbReference>
<dbReference type="Proteomes" id="UP001211907">
    <property type="component" value="Unassembled WGS sequence"/>
</dbReference>
<feature type="chain" id="PRO_5041932947" description="Extracellular membrane protein CFEM domain-containing protein" evidence="1">
    <location>
        <begin position="20"/>
        <end position="256"/>
    </location>
</feature>